<evidence type="ECO:0000259" key="2">
    <source>
        <dbReference type="SMART" id="SM00978"/>
    </source>
</evidence>
<dbReference type="NCBIfam" id="NF033778">
    <property type="entry name" value="trans_TimA"/>
    <property type="match status" value="1"/>
</dbReference>
<dbReference type="SUPFAM" id="SSF54427">
    <property type="entry name" value="NTF2-like"/>
    <property type="match status" value="1"/>
</dbReference>
<dbReference type="EMBL" id="CP158375">
    <property type="protein sequence ID" value="XDO95185.1"/>
    <property type="molecule type" value="Genomic_DNA"/>
</dbReference>
<dbReference type="Gene3D" id="3.10.450.240">
    <property type="match status" value="1"/>
</dbReference>
<dbReference type="InterPro" id="IPR032710">
    <property type="entry name" value="NTF2-like_dom_sf"/>
</dbReference>
<sequence length="204" mass="22306">MQALELIIFAVLAAVVLYQLYSVLGRRVGRQPEDNAAPAETQRGPVIVDAPKPEGADFASADGLAALRARDPAFDVSRFLHGARQAYEMVVRGFAAGDRDTLRPLLAPQVMDGFDGAITAREAENRTETVEFLHPPRADFESAAVIGDVAQVVVRFLAEFRSRTKGPEGEAVDDRRTAELWTFERDLKSRDPNWTLVNVDAAAA</sequence>
<keyword evidence="1" id="KW-0812">Transmembrane</keyword>
<dbReference type="Pfam" id="PF04280">
    <property type="entry name" value="Tim44"/>
    <property type="match status" value="1"/>
</dbReference>
<feature type="domain" description="Tim44-like" evidence="2">
    <location>
        <begin position="60"/>
        <end position="201"/>
    </location>
</feature>
<feature type="transmembrane region" description="Helical" evidence="1">
    <location>
        <begin position="6"/>
        <end position="24"/>
    </location>
</feature>
<organism evidence="3">
    <name type="scientific">Caulobacter sp. 73W</name>
    <dbReference type="NCBI Taxonomy" id="3161137"/>
    <lineage>
        <taxon>Bacteria</taxon>
        <taxon>Pseudomonadati</taxon>
        <taxon>Pseudomonadota</taxon>
        <taxon>Alphaproteobacteria</taxon>
        <taxon>Caulobacterales</taxon>
        <taxon>Caulobacteraceae</taxon>
        <taxon>Caulobacter</taxon>
    </lineage>
</organism>
<gene>
    <name evidence="3" type="primary">timA</name>
    <name evidence="3" type="ORF">ABOZ73_10120</name>
</gene>
<protein>
    <submittedName>
        <fullName evidence="3">TIM44-related membrane protein TimA</fullName>
    </submittedName>
</protein>
<dbReference type="RefSeq" id="WP_369058038.1">
    <property type="nucleotide sequence ID" value="NZ_CP158375.1"/>
</dbReference>
<evidence type="ECO:0000313" key="3">
    <source>
        <dbReference type="EMBL" id="XDO95185.1"/>
    </source>
</evidence>
<name>A0AB39KN03_9CAUL</name>
<dbReference type="SMART" id="SM00978">
    <property type="entry name" value="Tim44"/>
    <property type="match status" value="1"/>
</dbReference>
<dbReference type="NCBIfam" id="NF033779">
    <property type="entry name" value="Tim44_TimA_adap"/>
    <property type="match status" value="1"/>
</dbReference>
<keyword evidence="1" id="KW-1133">Transmembrane helix</keyword>
<proteinExistence type="predicted"/>
<reference evidence="3" key="1">
    <citation type="submission" date="2024-06" db="EMBL/GenBank/DDBJ databases">
        <title>Caulobacter inopinatus, sp. nov.</title>
        <authorList>
            <person name="Donachie S.P."/>
        </authorList>
    </citation>
    <scope>NUCLEOTIDE SEQUENCE</scope>
    <source>
        <strain evidence="3">73W</strain>
    </source>
</reference>
<dbReference type="InterPro" id="IPR007379">
    <property type="entry name" value="Tim44-like_dom"/>
</dbReference>
<evidence type="ECO:0000256" key="1">
    <source>
        <dbReference type="SAM" id="Phobius"/>
    </source>
</evidence>
<accession>A0AB39KN03</accession>
<dbReference type="AlphaFoldDB" id="A0AB39KN03"/>
<keyword evidence="1" id="KW-0472">Membrane</keyword>